<evidence type="ECO:0000313" key="1">
    <source>
        <dbReference type="EMBL" id="GAG32467.1"/>
    </source>
</evidence>
<dbReference type="EMBL" id="BARS01042778">
    <property type="protein sequence ID" value="GAG32467.1"/>
    <property type="molecule type" value="Genomic_DNA"/>
</dbReference>
<dbReference type="AlphaFoldDB" id="X0XAQ5"/>
<gene>
    <name evidence="1" type="ORF">S01H1_64858</name>
</gene>
<accession>X0XAQ5</accession>
<sequence length="67" mass="7351">MKVEHENRRDAIFLSLHRRRSSSGTSRVMALAKSAFTTVASAEYVAFEVVTEVILLPLNSIDSTGSP</sequence>
<comment type="caution">
    <text evidence="1">The sequence shown here is derived from an EMBL/GenBank/DDBJ whole genome shotgun (WGS) entry which is preliminary data.</text>
</comment>
<proteinExistence type="predicted"/>
<protein>
    <submittedName>
        <fullName evidence="1">Uncharacterized protein</fullName>
    </submittedName>
</protein>
<reference evidence="1" key="1">
    <citation type="journal article" date="2014" name="Front. Microbiol.">
        <title>High frequency of phylogenetically diverse reductive dehalogenase-homologous genes in deep subseafloor sedimentary metagenomes.</title>
        <authorList>
            <person name="Kawai M."/>
            <person name="Futagami T."/>
            <person name="Toyoda A."/>
            <person name="Takaki Y."/>
            <person name="Nishi S."/>
            <person name="Hori S."/>
            <person name="Arai W."/>
            <person name="Tsubouchi T."/>
            <person name="Morono Y."/>
            <person name="Uchiyama I."/>
            <person name="Ito T."/>
            <person name="Fujiyama A."/>
            <person name="Inagaki F."/>
            <person name="Takami H."/>
        </authorList>
    </citation>
    <scope>NUCLEOTIDE SEQUENCE</scope>
    <source>
        <strain evidence="1">Expedition CK06-06</strain>
    </source>
</reference>
<name>X0XAQ5_9ZZZZ</name>
<organism evidence="1">
    <name type="scientific">marine sediment metagenome</name>
    <dbReference type="NCBI Taxonomy" id="412755"/>
    <lineage>
        <taxon>unclassified sequences</taxon>
        <taxon>metagenomes</taxon>
        <taxon>ecological metagenomes</taxon>
    </lineage>
</organism>